<keyword evidence="8" id="KW-1185">Reference proteome</keyword>
<dbReference type="InterPro" id="IPR023095">
    <property type="entry name" value="Ade_MeTrfase_dom_2"/>
</dbReference>
<dbReference type="InterPro" id="IPR012263">
    <property type="entry name" value="M_m6A_EcoRV"/>
</dbReference>
<dbReference type="STRING" id="880070.Cycma_3993"/>
<dbReference type="GO" id="GO:0032259">
    <property type="term" value="P:methylation"/>
    <property type="evidence" value="ECO:0007669"/>
    <property type="project" value="UniProtKB-KW"/>
</dbReference>
<dbReference type="GO" id="GO:0043565">
    <property type="term" value="F:sequence-specific DNA binding"/>
    <property type="evidence" value="ECO:0007669"/>
    <property type="project" value="TreeGrafter"/>
</dbReference>
<dbReference type="SUPFAM" id="SSF53335">
    <property type="entry name" value="S-adenosyl-L-methionine-dependent methyltransferases"/>
    <property type="match status" value="1"/>
</dbReference>
<dbReference type="InterPro" id="IPR012327">
    <property type="entry name" value="MeTrfase_D12"/>
</dbReference>
<dbReference type="RefSeq" id="WP_014021987.1">
    <property type="nucleotide sequence ID" value="NC_015914.1"/>
</dbReference>
<evidence type="ECO:0000256" key="1">
    <source>
        <dbReference type="ARBA" id="ARBA00006594"/>
    </source>
</evidence>
<evidence type="ECO:0000313" key="8">
    <source>
        <dbReference type="Proteomes" id="UP000001635"/>
    </source>
</evidence>
<evidence type="ECO:0000256" key="4">
    <source>
        <dbReference type="ARBA" id="ARBA00022679"/>
    </source>
</evidence>
<protein>
    <recommendedName>
        <fullName evidence="2">site-specific DNA-methyltransferase (adenine-specific)</fullName>
        <ecNumber evidence="2">2.1.1.72</ecNumber>
    </recommendedName>
</protein>
<accession>G0J769</accession>
<organism evidence="7 8">
    <name type="scientific">Cyclobacterium marinum (strain ATCC 25205 / DSM 745 / LMG 13164 / NCIMB 1802)</name>
    <name type="common">Flectobacillus marinus</name>
    <dbReference type="NCBI Taxonomy" id="880070"/>
    <lineage>
        <taxon>Bacteria</taxon>
        <taxon>Pseudomonadati</taxon>
        <taxon>Bacteroidota</taxon>
        <taxon>Cytophagia</taxon>
        <taxon>Cytophagales</taxon>
        <taxon>Cyclobacteriaceae</taxon>
        <taxon>Cyclobacterium</taxon>
    </lineage>
</organism>
<proteinExistence type="inferred from homology"/>
<evidence type="ECO:0000256" key="5">
    <source>
        <dbReference type="ARBA" id="ARBA00022691"/>
    </source>
</evidence>
<dbReference type="GO" id="GO:1904047">
    <property type="term" value="F:S-adenosyl-L-methionine binding"/>
    <property type="evidence" value="ECO:0007669"/>
    <property type="project" value="TreeGrafter"/>
</dbReference>
<dbReference type="Gene3D" id="3.40.50.150">
    <property type="entry name" value="Vaccinia Virus protein VP39"/>
    <property type="match status" value="1"/>
</dbReference>
<gene>
    <name evidence="7" type="ordered locus">Cycma_3993</name>
</gene>
<comment type="catalytic activity">
    <reaction evidence="6">
        <text>a 2'-deoxyadenosine in DNA + S-adenosyl-L-methionine = an N(6)-methyl-2'-deoxyadenosine in DNA + S-adenosyl-L-homocysteine + H(+)</text>
        <dbReference type="Rhea" id="RHEA:15197"/>
        <dbReference type="Rhea" id="RHEA-COMP:12418"/>
        <dbReference type="Rhea" id="RHEA-COMP:12419"/>
        <dbReference type="ChEBI" id="CHEBI:15378"/>
        <dbReference type="ChEBI" id="CHEBI:57856"/>
        <dbReference type="ChEBI" id="CHEBI:59789"/>
        <dbReference type="ChEBI" id="CHEBI:90615"/>
        <dbReference type="ChEBI" id="CHEBI:90616"/>
        <dbReference type="EC" id="2.1.1.72"/>
    </reaction>
</comment>
<dbReference type="Proteomes" id="UP000001635">
    <property type="component" value="Chromosome"/>
</dbReference>
<dbReference type="GO" id="GO:0009007">
    <property type="term" value="F:site-specific DNA-methyltransferase (adenine-specific) activity"/>
    <property type="evidence" value="ECO:0007669"/>
    <property type="project" value="UniProtKB-EC"/>
</dbReference>
<dbReference type="InterPro" id="IPR029063">
    <property type="entry name" value="SAM-dependent_MTases_sf"/>
</dbReference>
<keyword evidence="3 7" id="KW-0489">Methyltransferase</keyword>
<dbReference type="PANTHER" id="PTHR30481:SF2">
    <property type="entry name" value="SITE-SPECIFIC DNA-METHYLTRANSFERASE (ADENINE-SPECIFIC)"/>
    <property type="match status" value="1"/>
</dbReference>
<dbReference type="OrthoDB" id="9805629at2"/>
<dbReference type="Gene3D" id="1.10.1020.10">
    <property type="entry name" value="Adenine-specific Methyltransferase, Domain 2"/>
    <property type="match status" value="1"/>
</dbReference>
<sequence>MENSVKHSQFESPLRYPGGKACIFPFISNLFYENNLIGTDYAEPYAGGAGLALKLLFNEYVNKININDFDYSIYSFWKSILDSNSRYCDWLEEVKINIENWHYYKEILKNSENYSQFELGQAVFYLNRTNISGVIKGGPIGGLQQKGKYKMTARFNKPDLIKRIERIEKFKNRIILSNLDGIDFIRQLNQQPRNLFIYLDPPYVHKGADLYMNYFKKKDHENLAKQVHKIKHSWLVSYDNNDLIIGLYAKQRKLKYSLSQSASNRVGSEILVFANQLNFNESSFKLKKVQLINV</sequence>
<dbReference type="HOGENOM" id="CLU_063430_4_0_10"/>
<keyword evidence="5" id="KW-0949">S-adenosyl-L-methionine</keyword>
<dbReference type="KEGG" id="cmr:Cycma_3993"/>
<dbReference type="eggNOG" id="COG0338">
    <property type="taxonomic scope" value="Bacteria"/>
</dbReference>
<dbReference type="AlphaFoldDB" id="G0J769"/>
<evidence type="ECO:0000313" key="7">
    <source>
        <dbReference type="EMBL" id="AEL27702.1"/>
    </source>
</evidence>
<dbReference type="EMBL" id="CP002955">
    <property type="protein sequence ID" value="AEL27702.1"/>
    <property type="molecule type" value="Genomic_DNA"/>
</dbReference>
<dbReference type="Pfam" id="PF02086">
    <property type="entry name" value="MethyltransfD12"/>
    <property type="match status" value="1"/>
</dbReference>
<keyword evidence="4 7" id="KW-0808">Transferase</keyword>
<dbReference type="PIRSF" id="PIRSF000398">
    <property type="entry name" value="M_m6A_EcoRV"/>
    <property type="match status" value="1"/>
</dbReference>
<name>G0J769_CYCMS</name>
<evidence type="ECO:0000256" key="3">
    <source>
        <dbReference type="ARBA" id="ARBA00022603"/>
    </source>
</evidence>
<dbReference type="EC" id="2.1.1.72" evidence="2"/>
<comment type="similarity">
    <text evidence="1">Belongs to the N(4)/N(6)-methyltransferase family.</text>
</comment>
<dbReference type="GO" id="GO:0009307">
    <property type="term" value="P:DNA restriction-modification system"/>
    <property type="evidence" value="ECO:0007669"/>
    <property type="project" value="InterPro"/>
</dbReference>
<evidence type="ECO:0000256" key="2">
    <source>
        <dbReference type="ARBA" id="ARBA00011900"/>
    </source>
</evidence>
<dbReference type="GO" id="GO:0006298">
    <property type="term" value="P:mismatch repair"/>
    <property type="evidence" value="ECO:0007669"/>
    <property type="project" value="TreeGrafter"/>
</dbReference>
<reference evidence="8" key="1">
    <citation type="submission" date="2011-07" db="EMBL/GenBank/DDBJ databases">
        <title>The complete genome of Cyclobacterium marinum DSM 745.</title>
        <authorList>
            <person name="Lucas S."/>
            <person name="Han J."/>
            <person name="Lapidus A."/>
            <person name="Bruce D."/>
            <person name="Goodwin L."/>
            <person name="Pitluck S."/>
            <person name="Peters L."/>
            <person name="Kyrpides N."/>
            <person name="Mavromatis K."/>
            <person name="Ivanova N."/>
            <person name="Ovchinnikova G."/>
            <person name="Chertkov O."/>
            <person name="Detter J.C."/>
            <person name="Tapia R."/>
            <person name="Han C."/>
            <person name="Land M."/>
            <person name="Hauser L."/>
            <person name="Markowitz V."/>
            <person name="Cheng J.-F."/>
            <person name="Hugenholtz P."/>
            <person name="Woyke T."/>
            <person name="Wu D."/>
            <person name="Tindall B."/>
            <person name="Schuetze A."/>
            <person name="Brambilla E."/>
            <person name="Klenk H.-P."/>
            <person name="Eisen J.A."/>
        </authorList>
    </citation>
    <scope>NUCLEOTIDE SEQUENCE [LARGE SCALE GENOMIC DNA]</scope>
    <source>
        <strain evidence="8">ATCC 25205 / DSM 745 / LMG 13164 / NCIMB 1802</strain>
    </source>
</reference>
<dbReference type="PRINTS" id="PR00505">
    <property type="entry name" value="D12N6MTFRASE"/>
</dbReference>
<dbReference type="PANTHER" id="PTHR30481">
    <property type="entry name" value="DNA ADENINE METHYLASE"/>
    <property type="match status" value="1"/>
</dbReference>
<dbReference type="REBASE" id="39219">
    <property type="entry name" value="M.CmaORF3993P"/>
</dbReference>
<evidence type="ECO:0000256" key="6">
    <source>
        <dbReference type="ARBA" id="ARBA00047942"/>
    </source>
</evidence>